<gene>
    <name evidence="1" type="ORF">FF38_11685</name>
</gene>
<reference evidence="1 2" key="1">
    <citation type="journal article" date="2015" name="Nat. Commun.">
        <title>Lucilia cuprina genome unlocks parasitic fly biology to underpin future interventions.</title>
        <authorList>
            <person name="Anstead C.A."/>
            <person name="Korhonen P.K."/>
            <person name="Young N.D."/>
            <person name="Hall R.S."/>
            <person name="Jex A.R."/>
            <person name="Murali S.C."/>
            <person name="Hughes D.S."/>
            <person name="Lee S.F."/>
            <person name="Perry T."/>
            <person name="Stroehlein A.J."/>
            <person name="Ansell B.R."/>
            <person name="Breugelmans B."/>
            <person name="Hofmann A."/>
            <person name="Qu J."/>
            <person name="Dugan S."/>
            <person name="Lee S.L."/>
            <person name="Chao H."/>
            <person name="Dinh H."/>
            <person name="Han Y."/>
            <person name="Doddapaneni H.V."/>
            <person name="Worley K.C."/>
            <person name="Muzny D.M."/>
            <person name="Ioannidis P."/>
            <person name="Waterhouse R.M."/>
            <person name="Zdobnov E.M."/>
            <person name="James P.J."/>
            <person name="Bagnall N.H."/>
            <person name="Kotze A.C."/>
            <person name="Gibbs R.A."/>
            <person name="Richards S."/>
            <person name="Batterham P."/>
            <person name="Gasser R.B."/>
        </authorList>
    </citation>
    <scope>NUCLEOTIDE SEQUENCE [LARGE SCALE GENOMIC DNA]</scope>
    <source>
        <strain evidence="1 2">LS</strain>
        <tissue evidence="1">Full body</tissue>
    </source>
</reference>
<keyword evidence="2" id="KW-1185">Reference proteome</keyword>
<accession>A0A0L0CEJ1</accession>
<dbReference type="AlphaFoldDB" id="A0A0L0CEJ1"/>
<name>A0A0L0CEJ1_LUCCU</name>
<dbReference type="EMBL" id="JRES01000501">
    <property type="protein sequence ID" value="KNC30676.1"/>
    <property type="molecule type" value="Genomic_DNA"/>
</dbReference>
<proteinExistence type="predicted"/>
<comment type="caution">
    <text evidence="1">The sequence shown here is derived from an EMBL/GenBank/DDBJ whole genome shotgun (WGS) entry which is preliminary data.</text>
</comment>
<protein>
    <submittedName>
        <fullName evidence="1">Uncharacterized protein</fullName>
    </submittedName>
</protein>
<evidence type="ECO:0000313" key="1">
    <source>
        <dbReference type="EMBL" id="KNC30676.1"/>
    </source>
</evidence>
<dbReference type="OrthoDB" id="7954628at2759"/>
<sequence>MFKKPKSNKNITPPSAPTLDEILADIDTFQVDVEQLSSKNKTPDIAINNTEEWWSVFEQFIEDLKCLEMVHSEVEGFKIKLESLKLEIDTESKLLKNEIDQQQQLIDVALE</sequence>
<dbReference type="OMA" id="INNTEEW"/>
<evidence type="ECO:0000313" key="2">
    <source>
        <dbReference type="Proteomes" id="UP000037069"/>
    </source>
</evidence>
<organism evidence="1 2">
    <name type="scientific">Lucilia cuprina</name>
    <name type="common">Green bottle fly</name>
    <name type="synonym">Australian sheep blowfly</name>
    <dbReference type="NCBI Taxonomy" id="7375"/>
    <lineage>
        <taxon>Eukaryota</taxon>
        <taxon>Metazoa</taxon>
        <taxon>Ecdysozoa</taxon>
        <taxon>Arthropoda</taxon>
        <taxon>Hexapoda</taxon>
        <taxon>Insecta</taxon>
        <taxon>Pterygota</taxon>
        <taxon>Neoptera</taxon>
        <taxon>Endopterygota</taxon>
        <taxon>Diptera</taxon>
        <taxon>Brachycera</taxon>
        <taxon>Muscomorpha</taxon>
        <taxon>Oestroidea</taxon>
        <taxon>Calliphoridae</taxon>
        <taxon>Luciliinae</taxon>
        <taxon>Lucilia</taxon>
    </lineage>
</organism>
<dbReference type="Proteomes" id="UP000037069">
    <property type="component" value="Unassembled WGS sequence"/>
</dbReference>